<evidence type="ECO:0000256" key="3">
    <source>
        <dbReference type="SAM" id="MobiDB-lite"/>
    </source>
</evidence>
<dbReference type="SUPFAM" id="SSF54791">
    <property type="entry name" value="Eukaryotic type KH-domain (KH-domain type I)"/>
    <property type="match status" value="2"/>
</dbReference>
<feature type="region of interest" description="Disordered" evidence="3">
    <location>
        <begin position="723"/>
        <end position="759"/>
    </location>
</feature>
<dbReference type="InterPro" id="IPR004087">
    <property type="entry name" value="KH_dom"/>
</dbReference>
<dbReference type="InterPro" id="IPR004088">
    <property type="entry name" value="KH_dom_type_1"/>
</dbReference>
<dbReference type="Gene3D" id="3.30.1370.10">
    <property type="entry name" value="K Homology domain, type 1"/>
    <property type="match status" value="2"/>
</dbReference>
<protein>
    <recommendedName>
        <fullName evidence="4">K Homology domain-containing protein</fullName>
    </recommendedName>
</protein>
<feature type="region of interest" description="Disordered" evidence="3">
    <location>
        <begin position="1330"/>
        <end position="1383"/>
    </location>
</feature>
<comment type="caution">
    <text evidence="5">The sequence shown here is derived from an EMBL/GenBank/DDBJ whole genome shotgun (WGS) entry which is preliminary data.</text>
</comment>
<reference evidence="5 6" key="1">
    <citation type="submission" date="2019-07" db="EMBL/GenBank/DDBJ databases">
        <title>Annotation for the trematode Paragonimus westermani.</title>
        <authorList>
            <person name="Choi Y.-J."/>
        </authorList>
    </citation>
    <scope>NUCLEOTIDE SEQUENCE [LARGE SCALE GENOMIC DNA]</scope>
    <source>
        <strain evidence="5">180907_Pwestermani</strain>
    </source>
</reference>
<keyword evidence="1" id="KW-0677">Repeat</keyword>
<feature type="region of interest" description="Disordered" evidence="3">
    <location>
        <begin position="476"/>
        <end position="525"/>
    </location>
</feature>
<feature type="compositionally biased region" description="Polar residues" evidence="3">
    <location>
        <begin position="1372"/>
        <end position="1383"/>
    </location>
</feature>
<sequence>MRVGALAYASALGAPDAHHILSPLTLLLLPSSTQTLLYARRRQTGFLHVGLVRSWRPSLALISISFNMPTVSVANFESEDLLSARLLSFMANTDQTSSVGYENSAGNKYTSASNFGSPGSSICDSSVHGSSVMRSPLHRNGSTSAIVTLQDRMLNGSPGDMLLATNSTGYRSGSCTPPPLSIHSVSGLSTNFLPVRNHHPGPPPYSALTSPCLSSKLNPGANVSQLLGYSGAGTTECHSLQNSPFYNHYPLNGNLPAQIHRQLGGLSPSPIGSLLPNGVNNIGSAGMQNFGSARNGLYPEGTFPLGGNLRSLNPGLSNSSGCPQRELFPTSVQSMSQCQNIFGSGLLLQDRMHYYALAKKHGFIVGAELERVKENSCRSTSQSYGRIAAHFRHRYGETEAKTKAAYLQIGVRVPSKDHVSEIVGKGGQKIKLIREETGALITTPGEHEEHVFIIEAPPEIALRVAHHLTARAHEITQSKLAAGERRRGSTSSQPTNGLENGMPTSGFGNPINNGNNSAVNGCPPSSSLMPLNNSATNSPLHPAAAGALAATLMPSSGASGNGVGTSVLRTPNSSLFSNSLSSMPSSPCSSSALNATVASQGNLTGNGTNSSVGGGGSGGLFLSTNAPGSRVLLARSRISVPQELVGKIIGTQGSIITTIQKDTGTEIKSPPKEAARGPNATSEFEISAYQGLGLSSNQAAECRVQQAKQLIGHLVMRQLERRASEEVDEASGSSNLSSDEQRLSSGNSGNTPRTNHSWMWPDVAQMDSQEAREVLDRILAESKNKTRRAKELAAAAAAGSAGPSPTSNGQSLTNSSSSILSMSGAVASQSVGLLTSEQQHFHAQLLGPPGLFDSIDSNDFPGDMSSRDLTQPLGDPPGHGLFGSQSSHFATRSSSTTLVEEAHHHAGIHRGGHNCSPRAATAFTLQDPNDLMVPFQRAPGHTNIGTDLWNALPNYGSSITNNNSSHNSTVCDSPTAASNHLQTLLSSGGGTSAMFSSASPSSATHDASMLLLRHKQANLNTNGFGGVNMSFDEPTTVFNFNEAGIGPTTSFSSGVDLSPTLLMHYRAQQQQHAPGDLIRQPLTRRHSDWVVSSSNSLLDTASQRPGTVSRQLPSNRLGLATEGLAQRETNASPFSSSGGYDFMRALDQLCLSSSVEPVQDNVVCLHSNSNNLSPSHSLPHCPPGFETLQHPSSAEDLNGNDTSVSSIGGPWSTGVANSGSLFMPSHTLSRDFTTSKISLLRRLFSGSQTTTLLDDASDALKTAARLNAIWSPHDGTNDSHSGDTDDGASYTFPVYANGTAAELIDAPEDQAVSRSDGVNLYNCITSPDTVQPNFSPNESSTRCGTIGEGRRRRHGQSPPISNELEPIAPMSVPSTITSITEVA</sequence>
<evidence type="ECO:0000313" key="6">
    <source>
        <dbReference type="Proteomes" id="UP000699462"/>
    </source>
</evidence>
<gene>
    <name evidence="5" type="ORF">P879_04866</name>
</gene>
<evidence type="ECO:0000256" key="1">
    <source>
        <dbReference type="ARBA" id="ARBA00022737"/>
    </source>
</evidence>
<dbReference type="GO" id="GO:0003723">
    <property type="term" value="F:RNA binding"/>
    <property type="evidence" value="ECO:0007669"/>
    <property type="project" value="UniProtKB-UniRule"/>
</dbReference>
<dbReference type="PROSITE" id="PS50084">
    <property type="entry name" value="KH_TYPE_1"/>
    <property type="match status" value="2"/>
</dbReference>
<dbReference type="OrthoDB" id="6252399at2759"/>
<feature type="compositionally biased region" description="Basic and acidic residues" evidence="3">
    <location>
        <begin position="476"/>
        <end position="487"/>
    </location>
</feature>
<accession>A0A8T0CZ77</accession>
<evidence type="ECO:0000259" key="4">
    <source>
        <dbReference type="SMART" id="SM00322"/>
    </source>
</evidence>
<dbReference type="EMBL" id="JTDF01022099">
    <property type="protein sequence ID" value="KAF8560960.1"/>
    <property type="molecule type" value="Genomic_DNA"/>
</dbReference>
<dbReference type="CDD" id="cd00105">
    <property type="entry name" value="KH-I"/>
    <property type="match status" value="1"/>
</dbReference>
<dbReference type="InterPro" id="IPR036612">
    <property type="entry name" value="KH_dom_type_1_sf"/>
</dbReference>
<name>A0A8T0CZ77_9TREM</name>
<feature type="compositionally biased region" description="Low complexity" evidence="3">
    <location>
        <begin position="793"/>
        <end position="816"/>
    </location>
</feature>
<keyword evidence="2" id="KW-0694">RNA-binding</keyword>
<dbReference type="Pfam" id="PF00013">
    <property type="entry name" value="KH_1"/>
    <property type="match status" value="2"/>
</dbReference>
<feature type="region of interest" description="Disordered" evidence="3">
    <location>
        <begin position="790"/>
        <end position="816"/>
    </location>
</feature>
<dbReference type="PANTHER" id="PTHR10288">
    <property type="entry name" value="KH DOMAIN CONTAINING RNA BINDING PROTEIN"/>
    <property type="match status" value="1"/>
</dbReference>
<feature type="domain" description="K Homology" evidence="4">
    <location>
        <begin position="632"/>
        <end position="716"/>
    </location>
</feature>
<proteinExistence type="predicted"/>
<feature type="compositionally biased region" description="Polar residues" evidence="3">
    <location>
        <begin position="731"/>
        <end position="757"/>
    </location>
</feature>
<evidence type="ECO:0000313" key="5">
    <source>
        <dbReference type="EMBL" id="KAF8560960.1"/>
    </source>
</evidence>
<keyword evidence="6" id="KW-1185">Reference proteome</keyword>
<feature type="compositionally biased region" description="Polar residues" evidence="3">
    <location>
        <begin position="489"/>
        <end position="519"/>
    </location>
</feature>
<evidence type="ECO:0000256" key="2">
    <source>
        <dbReference type="PROSITE-ProRule" id="PRU00117"/>
    </source>
</evidence>
<dbReference type="SMART" id="SM00322">
    <property type="entry name" value="KH"/>
    <property type="match status" value="2"/>
</dbReference>
<feature type="compositionally biased region" description="Polar residues" evidence="3">
    <location>
        <begin position="1330"/>
        <end position="1343"/>
    </location>
</feature>
<dbReference type="Proteomes" id="UP000699462">
    <property type="component" value="Unassembled WGS sequence"/>
</dbReference>
<organism evidence="5 6">
    <name type="scientific">Paragonimus westermani</name>
    <dbReference type="NCBI Taxonomy" id="34504"/>
    <lineage>
        <taxon>Eukaryota</taxon>
        <taxon>Metazoa</taxon>
        <taxon>Spiralia</taxon>
        <taxon>Lophotrochozoa</taxon>
        <taxon>Platyhelminthes</taxon>
        <taxon>Trematoda</taxon>
        <taxon>Digenea</taxon>
        <taxon>Plagiorchiida</taxon>
        <taxon>Troglotremata</taxon>
        <taxon>Troglotrematidae</taxon>
        <taxon>Paragonimus</taxon>
    </lineage>
</organism>
<feature type="domain" description="K Homology" evidence="4">
    <location>
        <begin position="405"/>
        <end position="473"/>
    </location>
</feature>